<evidence type="ECO:0000313" key="1">
    <source>
        <dbReference type="EMBL" id="NBG96503.1"/>
    </source>
</evidence>
<gene>
    <name evidence="1" type="ORF">GTQ45_12235</name>
</gene>
<reference evidence="1 2" key="1">
    <citation type="journal article" date="2016" name="Int. J. Syst. Evol. Microbiol.">
        <title>Pyruvatibacter mobilis gen. nov., sp. nov., a marine bacterium from the culture broth of Picochlorum sp. 122.</title>
        <authorList>
            <person name="Wang G."/>
            <person name="Tang M."/>
            <person name="Wu H."/>
            <person name="Dai S."/>
            <person name="Li T."/>
            <person name="Chen C."/>
            <person name="He H."/>
            <person name="Fan J."/>
            <person name="Xiang W."/>
            <person name="Li X."/>
        </authorList>
    </citation>
    <scope>NUCLEOTIDE SEQUENCE [LARGE SCALE GENOMIC DNA]</scope>
    <source>
        <strain evidence="1 2">GYP-11</strain>
    </source>
</reference>
<dbReference type="RefSeq" id="WP_160588568.1">
    <property type="nucleotide sequence ID" value="NZ_BMHN01000001.1"/>
</dbReference>
<evidence type="ECO:0000313" key="2">
    <source>
        <dbReference type="Proteomes" id="UP000470384"/>
    </source>
</evidence>
<dbReference type="AlphaFoldDB" id="A0A845QD34"/>
<protein>
    <submittedName>
        <fullName evidence="1">Uncharacterized protein</fullName>
    </submittedName>
</protein>
<sequence length="247" mass="25892">MAVTLLCAGEMPEGEGVRLRERLAELRAVHAADRQLLAQGDMAGTDVLAKSELVRELSKQAHGVSVSGGVRPELAPALDAALMDTALSEWRTAKEPRRLGLAMGRAIAYCLAMDMRFPDIAGVPDGMAFELLRSLDAPIALKGETGGVAVVTAEEEALSAEAVGVVARSAAIAQLCASAISRTVTRPEGELTAEAVWDALGEGARVASALRSGGHLKSAVLTFRGRGRAIGPIDGDRLLRFGVSNWR</sequence>
<accession>A0A845QD34</accession>
<name>A0A845QD34_9HYPH</name>
<keyword evidence="2" id="KW-1185">Reference proteome</keyword>
<dbReference type="GeneID" id="300654133"/>
<dbReference type="OrthoDB" id="9821180at2"/>
<comment type="caution">
    <text evidence="1">The sequence shown here is derived from an EMBL/GenBank/DDBJ whole genome shotgun (WGS) entry which is preliminary data.</text>
</comment>
<organism evidence="1 2">
    <name type="scientific">Pyruvatibacter mobilis</name>
    <dbReference type="NCBI Taxonomy" id="1712261"/>
    <lineage>
        <taxon>Bacteria</taxon>
        <taxon>Pseudomonadati</taxon>
        <taxon>Pseudomonadota</taxon>
        <taxon>Alphaproteobacteria</taxon>
        <taxon>Hyphomicrobiales</taxon>
        <taxon>Parvibaculaceae</taxon>
        <taxon>Pyruvatibacter</taxon>
    </lineage>
</organism>
<proteinExistence type="predicted"/>
<dbReference type="EMBL" id="WXYQ01000009">
    <property type="protein sequence ID" value="NBG96503.1"/>
    <property type="molecule type" value="Genomic_DNA"/>
</dbReference>
<dbReference type="Proteomes" id="UP000470384">
    <property type="component" value="Unassembled WGS sequence"/>
</dbReference>